<proteinExistence type="predicted"/>
<evidence type="ECO:0000313" key="2">
    <source>
        <dbReference type="Proteomes" id="UP000239576"/>
    </source>
</evidence>
<dbReference type="AlphaFoldDB" id="A0A2T1EFN3"/>
<dbReference type="EMBL" id="PVWK01000035">
    <property type="protein sequence ID" value="PSB31505.1"/>
    <property type="molecule type" value="Genomic_DNA"/>
</dbReference>
<protein>
    <submittedName>
        <fullName evidence="1">Uncharacterized protein</fullName>
    </submittedName>
</protein>
<comment type="caution">
    <text evidence="1">The sequence shown here is derived from an EMBL/GenBank/DDBJ whole genome shotgun (WGS) entry which is preliminary data.</text>
</comment>
<dbReference type="OrthoDB" id="109506at2"/>
<sequence length="77" mass="8544">MLVAVGIVEPTGKPFPQTQRVQWSAAVKDRLENQLHKLVCSHAITVQRADTAIANNWIAAYKKYIGTKPQATTPEQD</sequence>
<keyword evidence="2" id="KW-1185">Reference proteome</keyword>
<organism evidence="1 2">
    <name type="scientific">Stenomitos frigidus ULC18</name>
    <dbReference type="NCBI Taxonomy" id="2107698"/>
    <lineage>
        <taxon>Bacteria</taxon>
        <taxon>Bacillati</taxon>
        <taxon>Cyanobacteriota</taxon>
        <taxon>Cyanophyceae</taxon>
        <taxon>Leptolyngbyales</taxon>
        <taxon>Leptolyngbyaceae</taxon>
        <taxon>Stenomitos</taxon>
    </lineage>
</organism>
<gene>
    <name evidence="1" type="ORF">C7B82_07405</name>
</gene>
<reference evidence="1 2" key="2">
    <citation type="submission" date="2018-03" db="EMBL/GenBank/DDBJ databases">
        <title>The ancient ancestry and fast evolution of plastids.</title>
        <authorList>
            <person name="Moore K.R."/>
            <person name="Magnabosco C."/>
            <person name="Momper L."/>
            <person name="Gold D.A."/>
            <person name="Bosak T."/>
            <person name="Fournier G.P."/>
        </authorList>
    </citation>
    <scope>NUCLEOTIDE SEQUENCE [LARGE SCALE GENOMIC DNA]</scope>
    <source>
        <strain evidence="1 2">ULC18</strain>
    </source>
</reference>
<reference evidence="2" key="1">
    <citation type="submission" date="2018-02" db="EMBL/GenBank/DDBJ databases">
        <authorList>
            <person name="Moore K."/>
            <person name="Momper L."/>
        </authorList>
    </citation>
    <scope>NUCLEOTIDE SEQUENCE [LARGE SCALE GENOMIC DNA]</scope>
    <source>
        <strain evidence="2">ULC18</strain>
    </source>
</reference>
<name>A0A2T1EFN3_9CYAN</name>
<dbReference type="Proteomes" id="UP000239576">
    <property type="component" value="Unassembled WGS sequence"/>
</dbReference>
<dbReference type="RefSeq" id="WP_106255671.1">
    <property type="nucleotide sequence ID" value="NZ_CAWNSW010000162.1"/>
</dbReference>
<evidence type="ECO:0000313" key="1">
    <source>
        <dbReference type="EMBL" id="PSB31505.1"/>
    </source>
</evidence>
<accession>A0A2T1EFN3</accession>